<accession>A0A2H1J404</accession>
<dbReference type="InterPro" id="IPR046275">
    <property type="entry name" value="DUF6308"/>
</dbReference>
<sequence length="235" mass="26086">MSENQFPVLPEGALTAAKEQTLAALRDPESPKRVLQYFDPQTNCAGATFAGLEPHDQSAITATDLLAVTTLAIDIPVLAIRRFLEDDNLMSSIEATLKALPKHALEETTEADFAAMAVFYDLVKASLARAGSRSSNSWVTSSKTTARKRPDLFPVRDNDVCKFLRIDRLGDRAKDWVVFRELMRDEAIRSELDGVIAKVNELNVESRSVLDKEPLRLLDVVLWTAARRCVRGSNI</sequence>
<evidence type="ECO:0000313" key="1">
    <source>
        <dbReference type="EMBL" id="SMX82068.1"/>
    </source>
</evidence>
<dbReference type="AlphaFoldDB" id="A0A2H1J404"/>
<dbReference type="RefSeq" id="WP_146001476.1">
    <property type="nucleotide sequence ID" value="NZ_FXZI01000003.1"/>
</dbReference>
<name>A0A2H1J404_BREAU</name>
<proteinExistence type="predicted"/>
<dbReference type="EMBL" id="FXZI01000003">
    <property type="protein sequence ID" value="SMX82068.1"/>
    <property type="molecule type" value="Genomic_DNA"/>
</dbReference>
<organism evidence="1 2">
    <name type="scientific">Brevibacterium aurantiacum</name>
    <dbReference type="NCBI Taxonomy" id="273384"/>
    <lineage>
        <taxon>Bacteria</taxon>
        <taxon>Bacillati</taxon>
        <taxon>Actinomycetota</taxon>
        <taxon>Actinomycetes</taxon>
        <taxon>Micrococcales</taxon>
        <taxon>Brevibacteriaceae</taxon>
        <taxon>Brevibacterium</taxon>
    </lineage>
</organism>
<dbReference type="Proteomes" id="UP000234300">
    <property type="component" value="Unassembled WGS sequence"/>
</dbReference>
<protein>
    <submittedName>
        <fullName evidence="1">Uncharacterized protein</fullName>
    </submittedName>
</protein>
<gene>
    <name evidence="1" type="ORF">BAURA86_01244</name>
</gene>
<reference evidence="1 2" key="1">
    <citation type="submission" date="2017-03" db="EMBL/GenBank/DDBJ databases">
        <authorList>
            <person name="Afonso C.L."/>
            <person name="Miller P.J."/>
            <person name="Scott M.A."/>
            <person name="Spackman E."/>
            <person name="Goraichik I."/>
            <person name="Dimitrov K.M."/>
            <person name="Suarez D.L."/>
            <person name="Swayne D.E."/>
        </authorList>
    </citation>
    <scope>NUCLEOTIDE SEQUENCE [LARGE SCALE GENOMIC DNA]</scope>
    <source>
        <strain evidence="2">8(6)</strain>
    </source>
</reference>
<evidence type="ECO:0000313" key="2">
    <source>
        <dbReference type="Proteomes" id="UP000234300"/>
    </source>
</evidence>
<dbReference type="Pfam" id="PF19827">
    <property type="entry name" value="DUF6308"/>
    <property type="match status" value="1"/>
</dbReference>